<feature type="transmembrane region" description="Helical" evidence="1">
    <location>
        <begin position="87"/>
        <end position="106"/>
    </location>
</feature>
<dbReference type="AlphaFoldDB" id="A0A941EEU5"/>
<feature type="transmembrane region" description="Helical" evidence="1">
    <location>
        <begin position="37"/>
        <end position="56"/>
    </location>
</feature>
<accession>A0A941EEU5</accession>
<keyword evidence="1" id="KW-1133">Transmembrane helix</keyword>
<keyword evidence="3" id="KW-1185">Reference proteome</keyword>
<sequence length="151" mass="16348">MALEPEDAIPQEYLPEQPEPAARIEEGTAPAKEMSDAAFLGVVGVPWIAGAAWIEWNNFPSWWVSSLLLTGFGLAASGFSRGKYADVPRLSSLFVGVGVYIYGLVVADTVSLRVWLGLWLLVAFLIFGAGLPKTETPDPQQEPRDRGPSES</sequence>
<dbReference type="EMBL" id="JAGSOH010000078">
    <property type="protein sequence ID" value="MBR7829210.1"/>
    <property type="molecule type" value="Genomic_DNA"/>
</dbReference>
<name>A0A941EEU5_9ACTN</name>
<evidence type="ECO:0000313" key="3">
    <source>
        <dbReference type="Proteomes" id="UP000676325"/>
    </source>
</evidence>
<keyword evidence="1" id="KW-0812">Transmembrane</keyword>
<feature type="transmembrane region" description="Helical" evidence="1">
    <location>
        <begin position="62"/>
        <end position="80"/>
    </location>
</feature>
<dbReference type="Proteomes" id="UP000676325">
    <property type="component" value="Unassembled WGS sequence"/>
</dbReference>
<protein>
    <submittedName>
        <fullName evidence="2">Uncharacterized protein</fullName>
    </submittedName>
</protein>
<reference evidence="2" key="1">
    <citation type="submission" date="2021-04" db="EMBL/GenBank/DDBJ databases">
        <title>Genome based classification of Actinospica acidithermotolerans sp. nov., an actinobacterium isolated from an Indonesian hot spring.</title>
        <authorList>
            <person name="Kusuma A.B."/>
            <person name="Putra K.E."/>
            <person name="Nafisah S."/>
            <person name="Loh J."/>
            <person name="Nouioui I."/>
            <person name="Goodfellow M."/>
        </authorList>
    </citation>
    <scope>NUCLEOTIDE SEQUENCE</scope>
    <source>
        <strain evidence="2">MGRD01-02</strain>
    </source>
</reference>
<dbReference type="RefSeq" id="WP_212520345.1">
    <property type="nucleotide sequence ID" value="NZ_JAGSOH010000078.1"/>
</dbReference>
<gene>
    <name evidence="2" type="ORF">KDK95_23080</name>
</gene>
<proteinExistence type="predicted"/>
<evidence type="ECO:0000313" key="2">
    <source>
        <dbReference type="EMBL" id="MBR7829210.1"/>
    </source>
</evidence>
<keyword evidence="1" id="KW-0472">Membrane</keyword>
<comment type="caution">
    <text evidence="2">The sequence shown here is derived from an EMBL/GenBank/DDBJ whole genome shotgun (WGS) entry which is preliminary data.</text>
</comment>
<organism evidence="2 3">
    <name type="scientific">Actinospica acidithermotolerans</name>
    <dbReference type="NCBI Taxonomy" id="2828514"/>
    <lineage>
        <taxon>Bacteria</taxon>
        <taxon>Bacillati</taxon>
        <taxon>Actinomycetota</taxon>
        <taxon>Actinomycetes</taxon>
        <taxon>Catenulisporales</taxon>
        <taxon>Actinospicaceae</taxon>
        <taxon>Actinospica</taxon>
    </lineage>
</organism>
<feature type="transmembrane region" description="Helical" evidence="1">
    <location>
        <begin position="112"/>
        <end position="131"/>
    </location>
</feature>
<evidence type="ECO:0000256" key="1">
    <source>
        <dbReference type="SAM" id="Phobius"/>
    </source>
</evidence>